<organism evidence="7 8">
    <name type="scientific">Clonostachys solani</name>
    <dbReference type="NCBI Taxonomy" id="160281"/>
    <lineage>
        <taxon>Eukaryota</taxon>
        <taxon>Fungi</taxon>
        <taxon>Dikarya</taxon>
        <taxon>Ascomycota</taxon>
        <taxon>Pezizomycotina</taxon>
        <taxon>Sordariomycetes</taxon>
        <taxon>Hypocreomycetidae</taxon>
        <taxon>Hypocreales</taxon>
        <taxon>Bionectriaceae</taxon>
        <taxon>Clonostachys</taxon>
    </lineage>
</organism>
<dbReference type="PANTHER" id="PTHR31845">
    <property type="entry name" value="FINGER DOMAIN PROTEIN, PUTATIVE-RELATED"/>
    <property type="match status" value="1"/>
</dbReference>
<evidence type="ECO:0000313" key="7">
    <source>
        <dbReference type="EMBL" id="CAH0054484.1"/>
    </source>
</evidence>
<comment type="subcellular location">
    <subcellularLocation>
        <location evidence="1">Nucleus</location>
    </subcellularLocation>
</comment>
<keyword evidence="8" id="KW-1185">Reference proteome</keyword>
<evidence type="ECO:0000256" key="4">
    <source>
        <dbReference type="ARBA" id="ARBA00023163"/>
    </source>
</evidence>
<evidence type="ECO:0000256" key="1">
    <source>
        <dbReference type="ARBA" id="ARBA00004123"/>
    </source>
</evidence>
<dbReference type="GO" id="GO:0000976">
    <property type="term" value="F:transcription cis-regulatory region binding"/>
    <property type="evidence" value="ECO:0007669"/>
    <property type="project" value="TreeGrafter"/>
</dbReference>
<keyword evidence="4" id="KW-0804">Transcription</keyword>
<protein>
    <recommendedName>
        <fullName evidence="9">Transcription factor domain-containing protein</fullName>
    </recommendedName>
</protein>
<reference evidence="7 8" key="2">
    <citation type="submission" date="2021-10" db="EMBL/GenBank/DDBJ databases">
        <authorList>
            <person name="Piombo E."/>
        </authorList>
    </citation>
    <scope>NUCLEOTIDE SEQUENCE [LARGE SCALE GENOMIC DNA]</scope>
</reference>
<feature type="coiled-coil region" evidence="6">
    <location>
        <begin position="16"/>
        <end position="43"/>
    </location>
</feature>
<evidence type="ECO:0000313" key="8">
    <source>
        <dbReference type="Proteomes" id="UP000775872"/>
    </source>
</evidence>
<dbReference type="Proteomes" id="UP000775872">
    <property type="component" value="Unassembled WGS sequence"/>
</dbReference>
<accession>A0A9N9ZF57</accession>
<dbReference type="EMBL" id="CABFOC020000050">
    <property type="protein sequence ID" value="CAH0054484.1"/>
    <property type="molecule type" value="Genomic_DNA"/>
</dbReference>
<comment type="caution">
    <text evidence="7">The sequence shown here is derived from an EMBL/GenBank/DDBJ whole genome shotgun (WGS) entry which is preliminary data.</text>
</comment>
<evidence type="ECO:0000256" key="6">
    <source>
        <dbReference type="SAM" id="Coils"/>
    </source>
</evidence>
<evidence type="ECO:0000256" key="3">
    <source>
        <dbReference type="ARBA" id="ARBA00023125"/>
    </source>
</evidence>
<proteinExistence type="predicted"/>
<keyword evidence="6" id="KW-0175">Coiled coil</keyword>
<sequence length="608" mass="67785">MDLECIYNPPAVKRKRKRNETRIRELEQKLEEVQQSISKEQGANGWTARASGVSPMTEPINGSLLTPSQITDGHSGYESSPGMAEGPFAKGYVKDDPISRGIVEESLADKLCIVFCTEMLPHYPLILPPAPISYQTLRDDRPAILRAIIATASSICAPDLWKSLFQDAERYIMEQALMRGRKSLDLIQAALLLATWSHPPKKFEDLNFGQFVNIAATMILDLRSSNDPQYLISSDFVAASTEGSLEVARTFLACYLLSSSVAMSLRRSNTMPYNSWIRDCLAVLNSTATTHIGDRRLVAWVHLQKLAEETLAIAGIDGNSSGRSTDSRTLLILKSGLERVKAWRQTVPDDIMHDTLDIHYHVILLNLSEPGLHGKHNANDFRPPYAINTRPTAYPLIQNQPQFIDARMECLEVGRKMMQIFKHMSAETVRQKPVITFTRIMYAAVIIVKLAVFEGPDSKESHSSEVDSDMEVLRQVLDKLVSAAEGSRYLVPATFCAVLRRLLTRCAQRDSQPTNGHDALIEPLTNLELEDSPAEHSSTHSLVDPVIRIPPYLPEEEHQVSDSEPPSLGMEIPAPSNPFTLFDAYVESPPDDVAAAMFWNNFLNEASF</sequence>
<evidence type="ECO:0000256" key="5">
    <source>
        <dbReference type="ARBA" id="ARBA00023242"/>
    </source>
</evidence>
<dbReference type="GO" id="GO:0000981">
    <property type="term" value="F:DNA-binding transcription factor activity, RNA polymerase II-specific"/>
    <property type="evidence" value="ECO:0007669"/>
    <property type="project" value="TreeGrafter"/>
</dbReference>
<dbReference type="OrthoDB" id="3365636at2759"/>
<keyword evidence="5" id="KW-0539">Nucleus</keyword>
<name>A0A9N9ZF57_9HYPO</name>
<gene>
    <name evidence="7" type="ORF">CSOL1703_00016553</name>
</gene>
<keyword evidence="2" id="KW-0805">Transcription regulation</keyword>
<evidence type="ECO:0000256" key="2">
    <source>
        <dbReference type="ARBA" id="ARBA00023015"/>
    </source>
</evidence>
<dbReference type="AlphaFoldDB" id="A0A9N9ZF57"/>
<reference evidence="8" key="1">
    <citation type="submission" date="2019-06" db="EMBL/GenBank/DDBJ databases">
        <authorList>
            <person name="Broberg M."/>
        </authorList>
    </citation>
    <scope>NUCLEOTIDE SEQUENCE [LARGE SCALE GENOMIC DNA]</scope>
</reference>
<dbReference type="InterPro" id="IPR051089">
    <property type="entry name" value="prtT"/>
</dbReference>
<dbReference type="PANTHER" id="PTHR31845:SF10">
    <property type="entry name" value="ZN(II)2CYS6 TRANSCRIPTION FACTOR (EUROFUNG)"/>
    <property type="match status" value="1"/>
</dbReference>
<dbReference type="CDD" id="cd12148">
    <property type="entry name" value="fungal_TF_MHR"/>
    <property type="match status" value="1"/>
</dbReference>
<keyword evidence="3" id="KW-0238">DNA-binding</keyword>
<evidence type="ECO:0008006" key="9">
    <source>
        <dbReference type="Google" id="ProtNLM"/>
    </source>
</evidence>
<dbReference type="GO" id="GO:0005634">
    <property type="term" value="C:nucleus"/>
    <property type="evidence" value="ECO:0007669"/>
    <property type="project" value="UniProtKB-SubCell"/>
</dbReference>